<dbReference type="PANTHER" id="PTHR47354">
    <property type="entry name" value="NADH OXIDOREDUCTASE HCR"/>
    <property type="match status" value="1"/>
</dbReference>
<reference evidence="6" key="1">
    <citation type="submission" date="2016-10" db="EMBL/GenBank/DDBJ databases">
        <authorList>
            <person name="Varghese N."/>
            <person name="Submissions S."/>
        </authorList>
    </citation>
    <scope>NUCLEOTIDE SEQUENCE [LARGE SCALE GENOMIC DNA]</scope>
    <source>
        <strain evidence="6">JCM 18416</strain>
    </source>
</reference>
<proteinExistence type="predicted"/>
<dbReference type="InterPro" id="IPR008333">
    <property type="entry name" value="Cbr1-like_FAD-bd_dom"/>
</dbReference>
<keyword evidence="5" id="KW-0560">Oxidoreductase</keyword>
<dbReference type="PROSITE" id="PS51085">
    <property type="entry name" value="2FE2S_FER_2"/>
    <property type="match status" value="1"/>
</dbReference>
<dbReference type="InterPro" id="IPR001433">
    <property type="entry name" value="OxRdtase_FAD/NAD-bd"/>
</dbReference>
<dbReference type="AlphaFoldDB" id="A0A1H0NC17"/>
<dbReference type="OrthoDB" id="9796486at2"/>
<dbReference type="SUPFAM" id="SSF54292">
    <property type="entry name" value="2Fe-2S ferredoxin-like"/>
    <property type="match status" value="1"/>
</dbReference>
<dbReference type="SUPFAM" id="SSF52343">
    <property type="entry name" value="Ferredoxin reductase-like, C-terminal NADP-linked domain"/>
    <property type="match status" value="1"/>
</dbReference>
<keyword evidence="1" id="KW-0411">Iron-sulfur</keyword>
<dbReference type="GO" id="GO:0004497">
    <property type="term" value="F:monooxygenase activity"/>
    <property type="evidence" value="ECO:0007669"/>
    <property type="project" value="UniProtKB-KW"/>
</dbReference>
<keyword evidence="1" id="KW-0479">Metal-binding</keyword>
<dbReference type="Gene3D" id="3.10.20.30">
    <property type="match status" value="1"/>
</dbReference>
<dbReference type="Pfam" id="PF00111">
    <property type="entry name" value="Fer2"/>
    <property type="match status" value="1"/>
</dbReference>
<dbReference type="InterPro" id="IPR039261">
    <property type="entry name" value="FNR_nucleotide-bd"/>
</dbReference>
<dbReference type="GO" id="GO:0051537">
    <property type="term" value="F:2 iron, 2 sulfur cluster binding"/>
    <property type="evidence" value="ECO:0007669"/>
    <property type="project" value="InterPro"/>
</dbReference>
<dbReference type="Gene3D" id="3.40.50.80">
    <property type="entry name" value="Nucleotide-binding domain of ferredoxin-NADP reductase (FNR) module"/>
    <property type="match status" value="1"/>
</dbReference>
<dbReference type="Pfam" id="PF00175">
    <property type="entry name" value="NAD_binding_1"/>
    <property type="match status" value="1"/>
</dbReference>
<dbReference type="InterPro" id="IPR012675">
    <property type="entry name" value="Beta-grasp_dom_sf"/>
</dbReference>
<dbReference type="EMBL" id="FNJJ01000002">
    <property type="protein sequence ID" value="SDO89955.1"/>
    <property type="molecule type" value="Genomic_DNA"/>
</dbReference>
<dbReference type="PROSITE" id="PS51384">
    <property type="entry name" value="FAD_FR"/>
    <property type="match status" value="1"/>
</dbReference>
<keyword evidence="1" id="KW-0408">Iron</keyword>
<evidence type="ECO:0000256" key="2">
    <source>
        <dbReference type="ARBA" id="ARBA00034078"/>
    </source>
</evidence>
<dbReference type="GeneID" id="300930537"/>
<dbReference type="CDD" id="cd00207">
    <property type="entry name" value="fer2"/>
    <property type="match status" value="1"/>
</dbReference>
<dbReference type="InterPro" id="IPR017927">
    <property type="entry name" value="FAD-bd_FR_type"/>
</dbReference>
<evidence type="ECO:0000313" key="5">
    <source>
        <dbReference type="EMBL" id="SDO89955.1"/>
    </source>
</evidence>
<evidence type="ECO:0000259" key="4">
    <source>
        <dbReference type="PROSITE" id="PS51384"/>
    </source>
</evidence>
<name>A0A1H0NC17_9GAMM</name>
<sequence>MLLIAATLIALSLLGAILLLGFSLHGVWLAWQGKRRRQGFALRVRACQWLSDDLLHLELASPWRLPLPRFAAGQFLTLLAQPEGERPLRRCYSLAAWQARPWHYQLCIKREPDGRMSNWLAEQVRPGLRLQVLAPAGHFHLQDGHGPELLLIAGGVGITPMRAMLQAWAERPLGRHVTLIYAGRDRAALAYHQEFVELAAQRADFRYCPALSRDPHAPPDWQGRLDAARLAAVLTGDCDVFLCAGQALLEHSLALLRDAGVAESRLHWEAFGAQALGAGSGTFALHWQDEALQYTGQPSLLHALHEQGVELPADCWGGHCGSCRVRCSGEVEWRQPPAGVLPAGQILACCCIPRAAVQLAPVD</sequence>
<evidence type="ECO:0000259" key="3">
    <source>
        <dbReference type="PROSITE" id="PS51085"/>
    </source>
</evidence>
<evidence type="ECO:0000313" key="6">
    <source>
        <dbReference type="Proteomes" id="UP000199460"/>
    </source>
</evidence>
<dbReference type="SUPFAM" id="SSF63380">
    <property type="entry name" value="Riboflavin synthase domain-like"/>
    <property type="match status" value="1"/>
</dbReference>
<dbReference type="InterPro" id="IPR017938">
    <property type="entry name" value="Riboflavin_synthase-like_b-brl"/>
</dbReference>
<dbReference type="InterPro" id="IPR001041">
    <property type="entry name" value="2Fe-2S_ferredoxin-type"/>
</dbReference>
<comment type="cofactor">
    <cofactor evidence="2">
        <name>[2Fe-2S] cluster</name>
        <dbReference type="ChEBI" id="CHEBI:190135"/>
    </cofactor>
</comment>
<feature type="domain" description="FAD-binding FR-type" evidence="4">
    <location>
        <begin position="37"/>
        <end position="142"/>
    </location>
</feature>
<accession>A0A1H0NC17</accession>
<organism evidence="5 6">
    <name type="scientific">Ectopseudomonas guguanensis</name>
    <dbReference type="NCBI Taxonomy" id="1198456"/>
    <lineage>
        <taxon>Bacteria</taxon>
        <taxon>Pseudomonadati</taxon>
        <taxon>Pseudomonadota</taxon>
        <taxon>Gammaproteobacteria</taxon>
        <taxon>Pseudomonadales</taxon>
        <taxon>Pseudomonadaceae</taxon>
        <taxon>Ectopseudomonas</taxon>
    </lineage>
</organism>
<dbReference type="InterPro" id="IPR006058">
    <property type="entry name" value="2Fe2S_fd_BS"/>
</dbReference>
<dbReference type="RefSeq" id="WP_090427618.1">
    <property type="nucleotide sequence ID" value="NZ_FNJJ01000002.1"/>
</dbReference>
<dbReference type="PROSITE" id="PS00197">
    <property type="entry name" value="2FE2S_FER_1"/>
    <property type="match status" value="1"/>
</dbReference>
<dbReference type="InterPro" id="IPR036010">
    <property type="entry name" value="2Fe-2S_ferredoxin-like_sf"/>
</dbReference>
<evidence type="ECO:0000256" key="1">
    <source>
        <dbReference type="ARBA" id="ARBA00023014"/>
    </source>
</evidence>
<dbReference type="InterPro" id="IPR050415">
    <property type="entry name" value="MRET"/>
</dbReference>
<dbReference type="PRINTS" id="PR00410">
    <property type="entry name" value="PHEHYDRXLASE"/>
</dbReference>
<dbReference type="Pfam" id="PF00970">
    <property type="entry name" value="FAD_binding_6"/>
    <property type="match status" value="1"/>
</dbReference>
<dbReference type="Gene3D" id="2.40.30.10">
    <property type="entry name" value="Translation factors"/>
    <property type="match status" value="1"/>
</dbReference>
<keyword evidence="5" id="KW-0503">Monooxygenase</keyword>
<dbReference type="PANTHER" id="PTHR47354:SF5">
    <property type="entry name" value="PROTEIN RFBI"/>
    <property type="match status" value="1"/>
</dbReference>
<protein>
    <submittedName>
        <fullName evidence="5">NADH oxidoreductase Hcr/3-ketosteroid 9alpha-monooxygenase subunit B</fullName>
    </submittedName>
</protein>
<gene>
    <name evidence="5" type="ORF">SAMN05216213_102297</name>
</gene>
<dbReference type="Proteomes" id="UP000199460">
    <property type="component" value="Unassembled WGS sequence"/>
</dbReference>
<keyword evidence="6" id="KW-1185">Reference proteome</keyword>
<feature type="domain" description="2Fe-2S ferredoxin-type" evidence="3">
    <location>
        <begin position="281"/>
        <end position="363"/>
    </location>
</feature>